<dbReference type="Proteomes" id="UP000237271">
    <property type="component" value="Unassembled WGS sequence"/>
</dbReference>
<proteinExistence type="predicted"/>
<gene>
    <name evidence="2" type="ORF">PHPALM_17757</name>
</gene>
<keyword evidence="3" id="KW-1185">Reference proteome</keyword>
<evidence type="ECO:0000313" key="2">
    <source>
        <dbReference type="EMBL" id="POM66387.1"/>
    </source>
</evidence>
<sequence>MFGSVKPPEPSDSTQRQAILHAESASALVDILRGQYQLPNSSAELTQLRVDLYSAEASNASFQKRLGTALDQIAQLKLQLETSERECHLWTRETDKSVCLITSLRKALTAPGAEIKQAWTAQSAEVTATRSALHAVALTGKDRNEEIMTLSKSVVERDDTYKLLQGVLAKHFQQLQEIVLSLDDHGSHNAKKTIDELRETILRQKRVISRHGFVPMHDLHMASTAGAGLDVPGLGPASLKITARLCRLLADRFLEVMLIPDGENQVIELSICSRQSNSAGNLASIPSLVATPAPSPSSSVP</sequence>
<dbReference type="EMBL" id="NCKW01009634">
    <property type="protein sequence ID" value="POM66387.1"/>
    <property type="molecule type" value="Genomic_DNA"/>
</dbReference>
<keyword evidence="1" id="KW-0175">Coiled coil</keyword>
<dbReference type="AlphaFoldDB" id="A0A2P4XLG7"/>
<feature type="coiled-coil region" evidence="1">
    <location>
        <begin position="66"/>
        <end position="93"/>
    </location>
</feature>
<dbReference type="OrthoDB" id="128563at2759"/>
<reference evidence="2 3" key="1">
    <citation type="journal article" date="2017" name="Genome Biol. Evol.">
        <title>Phytophthora megakarya and P. palmivora, closely related causal agents of cacao black pod rot, underwent increases in genome sizes and gene numbers by different mechanisms.</title>
        <authorList>
            <person name="Ali S.S."/>
            <person name="Shao J."/>
            <person name="Lary D.J."/>
            <person name="Kronmiller B."/>
            <person name="Shen D."/>
            <person name="Strem M.D."/>
            <person name="Amoako-Attah I."/>
            <person name="Akrofi A.Y."/>
            <person name="Begoude B.A."/>
            <person name="Ten Hoopen G.M."/>
            <person name="Coulibaly K."/>
            <person name="Kebe B.I."/>
            <person name="Melnick R.L."/>
            <person name="Guiltinan M.J."/>
            <person name="Tyler B.M."/>
            <person name="Meinhardt L.W."/>
            <person name="Bailey B.A."/>
        </authorList>
    </citation>
    <scope>NUCLEOTIDE SEQUENCE [LARGE SCALE GENOMIC DNA]</scope>
    <source>
        <strain evidence="3">sbr112.9</strain>
    </source>
</reference>
<name>A0A2P4XLG7_9STRA</name>
<accession>A0A2P4XLG7</accession>
<comment type="caution">
    <text evidence="2">The sequence shown here is derived from an EMBL/GenBank/DDBJ whole genome shotgun (WGS) entry which is preliminary data.</text>
</comment>
<protein>
    <submittedName>
        <fullName evidence="2">Uncharacterized protein</fullName>
    </submittedName>
</protein>
<organism evidence="2 3">
    <name type="scientific">Phytophthora palmivora</name>
    <dbReference type="NCBI Taxonomy" id="4796"/>
    <lineage>
        <taxon>Eukaryota</taxon>
        <taxon>Sar</taxon>
        <taxon>Stramenopiles</taxon>
        <taxon>Oomycota</taxon>
        <taxon>Peronosporomycetes</taxon>
        <taxon>Peronosporales</taxon>
        <taxon>Peronosporaceae</taxon>
        <taxon>Phytophthora</taxon>
    </lineage>
</organism>
<evidence type="ECO:0000256" key="1">
    <source>
        <dbReference type="SAM" id="Coils"/>
    </source>
</evidence>
<evidence type="ECO:0000313" key="3">
    <source>
        <dbReference type="Proteomes" id="UP000237271"/>
    </source>
</evidence>